<name>A0AAE6YY86_9GAMM</name>
<evidence type="ECO:0000256" key="1">
    <source>
        <dbReference type="ARBA" id="ARBA00001933"/>
    </source>
</evidence>
<evidence type="ECO:0000256" key="6">
    <source>
        <dbReference type="SAM" id="Phobius"/>
    </source>
</evidence>
<comment type="pathway">
    <text evidence="2">Amino-acid biosynthesis; L-cysteine biosynthesis; L-cysteine from L-serine: step 2/2.</text>
</comment>
<dbReference type="InterPro" id="IPR036052">
    <property type="entry name" value="TrpB-like_PALP_sf"/>
</dbReference>
<evidence type="ECO:0000256" key="4">
    <source>
        <dbReference type="ARBA" id="ARBA00022898"/>
    </source>
</evidence>
<evidence type="ECO:0000259" key="7">
    <source>
        <dbReference type="Pfam" id="PF00291"/>
    </source>
</evidence>
<dbReference type="InterPro" id="IPR050214">
    <property type="entry name" value="Cys_Synth/Cystath_Beta-Synth"/>
</dbReference>
<dbReference type="Gene3D" id="3.40.50.1100">
    <property type="match status" value="2"/>
</dbReference>
<reference evidence="8 9" key="1">
    <citation type="submission" date="2018-11" db="EMBL/GenBank/DDBJ databases">
        <title>Complete genome sequence of Dickeya zeae strain CE1 infecting Canna edulis Ker-Gawl. in China.</title>
        <authorList>
            <person name="Zhang J."/>
            <person name="Lin B."/>
            <person name="Shen H."/>
            <person name="Jiang S."/>
            <person name="Pu X."/>
            <person name="Sun D."/>
        </authorList>
    </citation>
    <scope>NUCLEOTIDE SEQUENCE [LARGE SCALE GENOMIC DNA]</scope>
    <source>
        <strain evidence="8 9">CE1</strain>
    </source>
</reference>
<dbReference type="PANTHER" id="PTHR10314">
    <property type="entry name" value="CYSTATHIONINE BETA-SYNTHASE"/>
    <property type="match status" value="1"/>
</dbReference>
<evidence type="ECO:0000256" key="2">
    <source>
        <dbReference type="ARBA" id="ARBA00004962"/>
    </source>
</evidence>
<accession>A0AAE6YY86</accession>
<evidence type="ECO:0000313" key="8">
    <source>
        <dbReference type="EMBL" id="QIZ49960.1"/>
    </source>
</evidence>
<feature type="domain" description="Tryptophan synthase beta chain-like PALP" evidence="7">
    <location>
        <begin position="24"/>
        <end position="305"/>
    </location>
</feature>
<keyword evidence="6" id="KW-0472">Membrane</keyword>
<evidence type="ECO:0000313" key="9">
    <source>
        <dbReference type="Proteomes" id="UP000500801"/>
    </source>
</evidence>
<dbReference type="InterPro" id="IPR001926">
    <property type="entry name" value="TrpB-like_PALP"/>
</dbReference>
<dbReference type="GO" id="GO:0004124">
    <property type="term" value="F:cysteine synthase activity"/>
    <property type="evidence" value="ECO:0007669"/>
    <property type="project" value="UniProtKB-EC"/>
</dbReference>
<dbReference type="RefSeq" id="WP_168361554.1">
    <property type="nucleotide sequence ID" value="NZ_CP033622.1"/>
</dbReference>
<organism evidence="8 9">
    <name type="scientific">Dickeya zeae</name>
    <dbReference type="NCBI Taxonomy" id="204042"/>
    <lineage>
        <taxon>Bacteria</taxon>
        <taxon>Pseudomonadati</taxon>
        <taxon>Pseudomonadota</taxon>
        <taxon>Gammaproteobacteria</taxon>
        <taxon>Enterobacterales</taxon>
        <taxon>Pectobacteriaceae</taxon>
        <taxon>Dickeya</taxon>
    </lineage>
</organism>
<comment type="catalytic activity">
    <reaction evidence="5">
        <text>O-acetyl-L-serine + hydrogen sulfide = L-cysteine + acetate</text>
        <dbReference type="Rhea" id="RHEA:14829"/>
        <dbReference type="ChEBI" id="CHEBI:29919"/>
        <dbReference type="ChEBI" id="CHEBI:30089"/>
        <dbReference type="ChEBI" id="CHEBI:35235"/>
        <dbReference type="ChEBI" id="CHEBI:58340"/>
        <dbReference type="EC" id="2.5.1.47"/>
    </reaction>
</comment>
<keyword evidence="6" id="KW-1133">Transmembrane helix</keyword>
<dbReference type="EC" id="2.5.1.47" evidence="3"/>
<keyword evidence="4" id="KW-0663">Pyridoxal phosphate</keyword>
<dbReference type="Proteomes" id="UP000500801">
    <property type="component" value="Chromosome"/>
</dbReference>
<proteinExistence type="predicted"/>
<comment type="cofactor">
    <cofactor evidence="1">
        <name>pyridoxal 5'-phosphate</name>
        <dbReference type="ChEBI" id="CHEBI:597326"/>
    </cofactor>
</comment>
<feature type="transmembrane region" description="Helical" evidence="6">
    <location>
        <begin position="274"/>
        <end position="292"/>
    </location>
</feature>
<dbReference type="Pfam" id="PF00291">
    <property type="entry name" value="PALP"/>
    <property type="match status" value="1"/>
</dbReference>
<gene>
    <name evidence="8" type="ORF">DWG24_03705</name>
</gene>
<keyword evidence="6" id="KW-0812">Transmembrane</keyword>
<evidence type="ECO:0000256" key="5">
    <source>
        <dbReference type="ARBA" id="ARBA00047931"/>
    </source>
</evidence>
<evidence type="ECO:0000256" key="3">
    <source>
        <dbReference type="ARBA" id="ARBA00012681"/>
    </source>
</evidence>
<dbReference type="EMBL" id="CP033622">
    <property type="protein sequence ID" value="QIZ49960.1"/>
    <property type="molecule type" value="Genomic_DNA"/>
</dbReference>
<dbReference type="CDD" id="cd01561">
    <property type="entry name" value="CBS_like"/>
    <property type="match status" value="1"/>
</dbReference>
<protein>
    <recommendedName>
        <fullName evidence="3">cysteine synthase</fullName>
        <ecNumber evidence="3">2.5.1.47</ecNumber>
    </recommendedName>
</protein>
<dbReference type="SUPFAM" id="SSF53686">
    <property type="entry name" value="Tryptophan synthase beta subunit-like PLP-dependent enzymes"/>
    <property type="match status" value="1"/>
</dbReference>
<dbReference type="AlphaFoldDB" id="A0AAE6YY86"/>
<sequence>MSDTASANTIHQTNPTIVSHTHELIGHTPVYQLEHDFVPAGKSCYIKLEQFNPNLSIKDRTAWGLISQALADGRLKRDGVIIESTSGNLGKSLAMLGASLGIKVIVVVDPKISQTTLNWFKAYGAEVICVTTPDASGGYQSRRIEKVKELLSTLPNAYWPNQYDNPDNPSYHEANTACEFDALPFDMLVGCVSTGGHLSGIARGIKARHPGKKVLACDVVGSAVLGGQFRPYLLNGIGLAWRSDNTALEQFDETMKVPDQLAISMCHHIAASRGLLLGGSAGLVLFAGLVALQRREINSVVIVAPDTGINYLDSLYDHNWLQSKGVELLDKPALHHHITHFNPYDYD</sequence>